<dbReference type="GeneID" id="112460050"/>
<dbReference type="Proteomes" id="UP000504618">
    <property type="component" value="Unplaced"/>
</dbReference>
<evidence type="ECO:0000313" key="1">
    <source>
        <dbReference type="Proteomes" id="UP000504618"/>
    </source>
</evidence>
<accession>A0A6J1QD60</accession>
<keyword evidence="1" id="KW-1185">Reference proteome</keyword>
<organism evidence="1 2">
    <name type="scientific">Temnothorax curvispinosus</name>
    <dbReference type="NCBI Taxonomy" id="300111"/>
    <lineage>
        <taxon>Eukaryota</taxon>
        <taxon>Metazoa</taxon>
        <taxon>Ecdysozoa</taxon>
        <taxon>Arthropoda</taxon>
        <taxon>Hexapoda</taxon>
        <taxon>Insecta</taxon>
        <taxon>Pterygota</taxon>
        <taxon>Neoptera</taxon>
        <taxon>Endopterygota</taxon>
        <taxon>Hymenoptera</taxon>
        <taxon>Apocrita</taxon>
        <taxon>Aculeata</taxon>
        <taxon>Formicoidea</taxon>
        <taxon>Formicidae</taxon>
        <taxon>Myrmicinae</taxon>
        <taxon>Temnothorax</taxon>
    </lineage>
</organism>
<sequence>MEIIARTRSTTDQSPRRMRRISSVARIAHDYVNHGNVRRTAMKARLGQLGITNTKDSRRLWSMEKLQAPGAVSGQTGRSPSQLFAEWPMTCWNRRLDAWDEPARLDRRRRMCRGGSVVLR</sequence>
<dbReference type="AlphaFoldDB" id="A0A6J1QD60"/>
<protein>
    <submittedName>
        <fullName evidence="2">Uncharacterized protein LOC112460050</fullName>
    </submittedName>
</protein>
<evidence type="ECO:0000313" key="2">
    <source>
        <dbReference type="RefSeq" id="XP_024880249.1"/>
    </source>
</evidence>
<name>A0A6J1QD60_9HYME</name>
<reference evidence="2" key="1">
    <citation type="submission" date="2025-08" db="UniProtKB">
        <authorList>
            <consortium name="RefSeq"/>
        </authorList>
    </citation>
    <scope>IDENTIFICATION</scope>
    <source>
        <tissue evidence="2">Whole body</tissue>
    </source>
</reference>
<gene>
    <name evidence="2" type="primary">LOC112460050</name>
</gene>
<dbReference type="RefSeq" id="XP_024880249.1">
    <property type="nucleotide sequence ID" value="XM_025024481.1"/>
</dbReference>
<proteinExistence type="predicted"/>